<dbReference type="GO" id="GO:0005524">
    <property type="term" value="F:ATP binding"/>
    <property type="evidence" value="ECO:0007669"/>
    <property type="project" value="UniProtKB-KW"/>
</dbReference>
<sequence>MLIIDGNVGLEKLTELLNSRAEDSALDFKVHYDLSRNNAKAKVEFPKDCAAMANLPNGGYIVIGVDGTGRPAHGHPSIVREHFDSSILQQKMNAYVDGTAEIVCVVHEVEGRDIALIHVRPPTDYLPVVMKADGTYIENGQTKTAFYKGQIITRSSSSNTPLEHRHWDKVLKTYDGALRKKAEKDASELLKVVLDEVRRLAGAGATAEGGVVPPPLSTHTDNDSFFYTAMSLAQAGAIGTERISDCLRTLVTMADSGAETDDDHGGDRVRALDQLCLIGFAAVKLDSLDLFDLVVDAYLEIYRGEFQVMDGQIVGGVEREGALRMVDILVRIFLLGSYIVRQKRWKFLDRLVHREVRLAGAYRYSSWIRHGLVQVSRAEVLRVDDGGKGGNILAVARARARETPALCRDITVTVEEQVSKADPLLNSLCQFDLWWCVIADLHADVNKFGKDFYTNFAVFHGQRTEPAVDVIANDDGTVRSVVFPDATEAAVASALSHVLESAEQESRNTGFHTEIKLSAAAENFIQQVGR</sequence>
<name>A0ABU4C283_RHOGO</name>
<keyword evidence="3" id="KW-1185">Reference proteome</keyword>
<accession>A0ABU4C283</accession>
<dbReference type="RefSeq" id="WP_317545069.1">
    <property type="nucleotide sequence ID" value="NZ_JAWLKB010000021.1"/>
</dbReference>
<evidence type="ECO:0000259" key="1">
    <source>
        <dbReference type="Pfam" id="PF04326"/>
    </source>
</evidence>
<dbReference type="Gene3D" id="3.30.950.30">
    <property type="entry name" value="Schlafen, AAA domain"/>
    <property type="match status" value="1"/>
</dbReference>
<protein>
    <submittedName>
        <fullName evidence="2">ATP-binding protein</fullName>
    </submittedName>
</protein>
<proteinExistence type="predicted"/>
<comment type="caution">
    <text evidence="2">The sequence shown here is derived from an EMBL/GenBank/DDBJ whole genome shotgun (WGS) entry which is preliminary data.</text>
</comment>
<reference evidence="2 3" key="1">
    <citation type="submission" date="2023-10" db="EMBL/GenBank/DDBJ databases">
        <title>Development of a sustainable strategy for remediation of hydrocarbon-contaminated territories based on the waste exchange concept.</title>
        <authorList>
            <person name="Krivoruchko A."/>
        </authorList>
    </citation>
    <scope>NUCLEOTIDE SEQUENCE [LARGE SCALE GENOMIC DNA]</scope>
    <source>
        <strain evidence="2 3">IEGM 1203</strain>
    </source>
</reference>
<evidence type="ECO:0000313" key="3">
    <source>
        <dbReference type="Proteomes" id="UP001185927"/>
    </source>
</evidence>
<evidence type="ECO:0000313" key="2">
    <source>
        <dbReference type="EMBL" id="MDV6270616.1"/>
    </source>
</evidence>
<dbReference type="Proteomes" id="UP001185927">
    <property type="component" value="Unassembled WGS sequence"/>
</dbReference>
<dbReference type="EMBL" id="JAWLKB010000021">
    <property type="protein sequence ID" value="MDV6270616.1"/>
    <property type="molecule type" value="Genomic_DNA"/>
</dbReference>
<gene>
    <name evidence="2" type="ORF">R3Q16_28695</name>
</gene>
<feature type="domain" description="Schlafen AlbA-2" evidence="1">
    <location>
        <begin position="22"/>
        <end position="144"/>
    </location>
</feature>
<dbReference type="InterPro" id="IPR007421">
    <property type="entry name" value="Schlafen_AlbA_2_dom"/>
</dbReference>
<dbReference type="Pfam" id="PF04326">
    <property type="entry name" value="SLFN_AlbA_2"/>
    <property type="match status" value="1"/>
</dbReference>
<organism evidence="2 3">
    <name type="scientific">Rhodococcus globerulus</name>
    <dbReference type="NCBI Taxonomy" id="33008"/>
    <lineage>
        <taxon>Bacteria</taxon>
        <taxon>Bacillati</taxon>
        <taxon>Actinomycetota</taxon>
        <taxon>Actinomycetes</taxon>
        <taxon>Mycobacteriales</taxon>
        <taxon>Nocardiaceae</taxon>
        <taxon>Rhodococcus</taxon>
    </lineage>
</organism>
<dbReference type="InterPro" id="IPR038461">
    <property type="entry name" value="Schlafen_AlbA_2_dom_sf"/>
</dbReference>
<keyword evidence="2" id="KW-0547">Nucleotide-binding</keyword>
<keyword evidence="2" id="KW-0067">ATP-binding</keyword>